<keyword evidence="1" id="KW-0472">Membrane</keyword>
<proteinExistence type="predicted"/>
<name>A0AAD4R0H7_9BILA</name>
<dbReference type="AlphaFoldDB" id="A0AAD4R0H7"/>
<dbReference type="EMBL" id="JAKKPZ010000112">
    <property type="protein sequence ID" value="KAI1701743.1"/>
    <property type="molecule type" value="Genomic_DNA"/>
</dbReference>
<evidence type="ECO:0000256" key="1">
    <source>
        <dbReference type="SAM" id="Phobius"/>
    </source>
</evidence>
<keyword evidence="1" id="KW-1133">Transmembrane helix</keyword>
<accession>A0AAD4R0H7</accession>
<keyword evidence="3" id="KW-1185">Reference proteome</keyword>
<dbReference type="Proteomes" id="UP001201812">
    <property type="component" value="Unassembled WGS sequence"/>
</dbReference>
<evidence type="ECO:0000313" key="3">
    <source>
        <dbReference type="Proteomes" id="UP001201812"/>
    </source>
</evidence>
<feature type="transmembrane region" description="Helical" evidence="1">
    <location>
        <begin position="98"/>
        <end position="119"/>
    </location>
</feature>
<gene>
    <name evidence="2" type="ORF">DdX_15915</name>
</gene>
<reference evidence="2" key="1">
    <citation type="submission" date="2022-01" db="EMBL/GenBank/DDBJ databases">
        <title>Genome Sequence Resource for Two Populations of Ditylenchus destructor, the Migratory Endoparasitic Phytonematode.</title>
        <authorList>
            <person name="Zhang H."/>
            <person name="Lin R."/>
            <person name="Xie B."/>
        </authorList>
    </citation>
    <scope>NUCLEOTIDE SEQUENCE</scope>
    <source>
        <strain evidence="2">BazhouSP</strain>
    </source>
</reference>
<organism evidence="2 3">
    <name type="scientific">Ditylenchus destructor</name>
    <dbReference type="NCBI Taxonomy" id="166010"/>
    <lineage>
        <taxon>Eukaryota</taxon>
        <taxon>Metazoa</taxon>
        <taxon>Ecdysozoa</taxon>
        <taxon>Nematoda</taxon>
        <taxon>Chromadorea</taxon>
        <taxon>Rhabditida</taxon>
        <taxon>Tylenchina</taxon>
        <taxon>Tylenchomorpha</taxon>
        <taxon>Sphaerularioidea</taxon>
        <taxon>Anguinidae</taxon>
        <taxon>Anguininae</taxon>
        <taxon>Ditylenchus</taxon>
    </lineage>
</organism>
<evidence type="ECO:0000313" key="2">
    <source>
        <dbReference type="EMBL" id="KAI1701743.1"/>
    </source>
</evidence>
<keyword evidence="1" id="KW-0812">Transmembrane</keyword>
<protein>
    <submittedName>
        <fullName evidence="2">Uncharacterized protein</fullName>
    </submittedName>
</protein>
<sequence>MESVILLQVQWYGVNVLTNETQPKWHIGRVEKQCSPFVRELEHTFLLERADRYQLVLSTVKQIKVIDLLDGLPPALLHSSPSAAVSWRQPQNHVINMYPSYLSLFFGFCIFVSNVQVFLEMTLNDFTALY</sequence>
<comment type="caution">
    <text evidence="2">The sequence shown here is derived from an EMBL/GenBank/DDBJ whole genome shotgun (WGS) entry which is preliminary data.</text>
</comment>